<dbReference type="HOGENOM" id="CLU_3081899_0_0_9"/>
<dbReference type="AlphaFoldDB" id="C9KKH8"/>
<keyword evidence="2" id="KW-1185">Reference proteome</keyword>
<organism evidence="1 2">
    <name type="scientific">Mitsuokella multacida DSM 20544</name>
    <dbReference type="NCBI Taxonomy" id="500635"/>
    <lineage>
        <taxon>Bacteria</taxon>
        <taxon>Bacillati</taxon>
        <taxon>Bacillota</taxon>
        <taxon>Negativicutes</taxon>
        <taxon>Selenomonadales</taxon>
        <taxon>Selenomonadaceae</taxon>
        <taxon>Mitsuokella</taxon>
    </lineage>
</organism>
<name>C9KKH8_9FIRM</name>
<sequence length="52" mass="5782">MQADARIRSRPVSPLACLLIYNYNGLPCLCPYEMAIKAHASVTFLITSHFLA</sequence>
<reference evidence="1" key="1">
    <citation type="submission" date="2009-09" db="EMBL/GenBank/DDBJ databases">
        <authorList>
            <person name="Weinstock G."/>
            <person name="Sodergren E."/>
            <person name="Clifton S."/>
            <person name="Fulton L."/>
            <person name="Fulton B."/>
            <person name="Courtney L."/>
            <person name="Fronick C."/>
            <person name="Harrison M."/>
            <person name="Strong C."/>
            <person name="Farmer C."/>
            <person name="Delahaunty K."/>
            <person name="Markovic C."/>
            <person name="Hall O."/>
            <person name="Minx P."/>
            <person name="Tomlinson C."/>
            <person name="Mitreva M."/>
            <person name="Nelson J."/>
            <person name="Hou S."/>
            <person name="Wollam A."/>
            <person name="Pepin K.H."/>
            <person name="Johnson M."/>
            <person name="Bhonagiri V."/>
            <person name="Nash W.E."/>
            <person name="Warren W."/>
            <person name="Chinwalla A."/>
            <person name="Mardis E.R."/>
            <person name="Wilson R.K."/>
        </authorList>
    </citation>
    <scope>NUCLEOTIDE SEQUENCE [LARGE SCALE GENOMIC DNA]</scope>
    <source>
        <strain evidence="1">DSM 20544</strain>
    </source>
</reference>
<evidence type="ECO:0000313" key="1">
    <source>
        <dbReference type="EMBL" id="EEX69628.1"/>
    </source>
</evidence>
<dbReference type="EMBL" id="ABWK02000009">
    <property type="protein sequence ID" value="EEX69628.1"/>
    <property type="molecule type" value="Genomic_DNA"/>
</dbReference>
<gene>
    <name evidence="1" type="ORF">MITSMUL_03677</name>
</gene>
<evidence type="ECO:0000313" key="2">
    <source>
        <dbReference type="Proteomes" id="UP000003671"/>
    </source>
</evidence>
<protein>
    <submittedName>
        <fullName evidence="1">Uncharacterized protein</fullName>
    </submittedName>
</protein>
<dbReference type="STRING" id="500635.MITSMUL_03677"/>
<proteinExistence type="predicted"/>
<comment type="caution">
    <text evidence="1">The sequence shown here is derived from an EMBL/GenBank/DDBJ whole genome shotgun (WGS) entry which is preliminary data.</text>
</comment>
<accession>C9KKH8</accession>
<dbReference type="Proteomes" id="UP000003671">
    <property type="component" value="Unassembled WGS sequence"/>
</dbReference>